<proteinExistence type="predicted"/>
<evidence type="ECO:0000256" key="1">
    <source>
        <dbReference type="SAM" id="Phobius"/>
    </source>
</evidence>
<gene>
    <name evidence="2" type="ORF">ADUPG1_000566</name>
</gene>
<organism evidence="2 3">
    <name type="scientific">Aduncisulcus paluster</name>
    <dbReference type="NCBI Taxonomy" id="2918883"/>
    <lineage>
        <taxon>Eukaryota</taxon>
        <taxon>Metamonada</taxon>
        <taxon>Carpediemonas-like organisms</taxon>
        <taxon>Aduncisulcus</taxon>
    </lineage>
</organism>
<keyword evidence="1" id="KW-0812">Transmembrane</keyword>
<reference evidence="2" key="1">
    <citation type="submission" date="2022-03" db="EMBL/GenBank/DDBJ databases">
        <title>Draft genome sequence of Aduncisulcus paluster, a free-living microaerophilic Fornicata.</title>
        <authorList>
            <person name="Yuyama I."/>
            <person name="Kume K."/>
            <person name="Tamura T."/>
            <person name="Inagaki Y."/>
            <person name="Hashimoto T."/>
        </authorList>
    </citation>
    <scope>NUCLEOTIDE SEQUENCE</scope>
    <source>
        <strain evidence="2">NY0171</strain>
    </source>
</reference>
<keyword evidence="3" id="KW-1185">Reference proteome</keyword>
<protein>
    <submittedName>
        <fullName evidence="2">Uncharacterized protein</fullName>
    </submittedName>
</protein>
<feature type="transmembrane region" description="Helical" evidence="1">
    <location>
        <begin position="94"/>
        <end position="113"/>
    </location>
</feature>
<evidence type="ECO:0000313" key="2">
    <source>
        <dbReference type="EMBL" id="GKT28299.1"/>
    </source>
</evidence>
<evidence type="ECO:0000313" key="3">
    <source>
        <dbReference type="Proteomes" id="UP001057375"/>
    </source>
</evidence>
<accession>A0ABQ5K6V2</accession>
<sequence length="124" mass="14278">MGTGESIAMVFDVPLSDQWICSTILMTDITPNVHTSPRLREGYICLECSNCLIGQYRSSSVISLSCEWMWIEYLSIRDVLGIVLTPTWLRKVSSAYVCFFLLILFFILIKYVCEGHFNMIWYGL</sequence>
<keyword evidence="1" id="KW-0472">Membrane</keyword>
<dbReference type="Proteomes" id="UP001057375">
    <property type="component" value="Unassembled WGS sequence"/>
</dbReference>
<dbReference type="EMBL" id="BQXS01000224">
    <property type="protein sequence ID" value="GKT28299.1"/>
    <property type="molecule type" value="Genomic_DNA"/>
</dbReference>
<keyword evidence="1" id="KW-1133">Transmembrane helix</keyword>
<comment type="caution">
    <text evidence="2">The sequence shown here is derived from an EMBL/GenBank/DDBJ whole genome shotgun (WGS) entry which is preliminary data.</text>
</comment>
<name>A0ABQ5K6V2_9EUKA</name>